<evidence type="ECO:0000256" key="3">
    <source>
        <dbReference type="ARBA" id="ARBA00012513"/>
    </source>
</evidence>
<dbReference type="Pfam" id="PF05608">
    <property type="entry name" value="RTE1"/>
    <property type="match status" value="1"/>
</dbReference>
<keyword evidence="14" id="KW-1133">Transmembrane helix</keyword>
<evidence type="ECO:0000256" key="13">
    <source>
        <dbReference type="SAM" id="MobiDB-lite"/>
    </source>
</evidence>
<dbReference type="PRINTS" id="PR00109">
    <property type="entry name" value="TYRKINASE"/>
</dbReference>
<evidence type="ECO:0000256" key="8">
    <source>
        <dbReference type="ARBA" id="ARBA00022840"/>
    </source>
</evidence>
<feature type="transmembrane region" description="Helical" evidence="14">
    <location>
        <begin position="1176"/>
        <end position="1194"/>
    </location>
</feature>
<gene>
    <name evidence="16" type="ORF">POM88_033975</name>
</gene>
<dbReference type="SUPFAM" id="SSF56112">
    <property type="entry name" value="Protein kinase-like (PK-like)"/>
    <property type="match status" value="1"/>
</dbReference>
<comment type="subcellular location">
    <subcellularLocation>
        <location evidence="1">Membrane</location>
    </subcellularLocation>
</comment>
<dbReference type="CDD" id="cd13999">
    <property type="entry name" value="STKc_MAP3K-like"/>
    <property type="match status" value="1"/>
</dbReference>
<accession>A0AAD8HJI8</accession>
<dbReference type="InterPro" id="IPR051681">
    <property type="entry name" value="Ser/Thr_Kinases-Pseudokinases"/>
</dbReference>
<evidence type="ECO:0000256" key="6">
    <source>
        <dbReference type="ARBA" id="ARBA00022741"/>
    </source>
</evidence>
<dbReference type="FunFam" id="3.30.200.20:FF:000060">
    <property type="entry name" value="Serine/threonine-protein kinase isoform 1"/>
    <property type="match status" value="1"/>
</dbReference>
<dbReference type="PANTHER" id="PTHR44329">
    <property type="entry name" value="SERINE/THREONINE-PROTEIN KINASE TNNI3K-RELATED"/>
    <property type="match status" value="1"/>
</dbReference>
<feature type="region of interest" description="Disordered" evidence="13">
    <location>
        <begin position="14"/>
        <end position="45"/>
    </location>
</feature>
<reference evidence="16" key="2">
    <citation type="submission" date="2023-05" db="EMBL/GenBank/DDBJ databases">
        <authorList>
            <person name="Schelkunov M.I."/>
        </authorList>
    </citation>
    <scope>NUCLEOTIDE SEQUENCE</scope>
    <source>
        <strain evidence="16">Hsosn_3</strain>
        <tissue evidence="16">Leaf</tissue>
    </source>
</reference>
<evidence type="ECO:0000256" key="7">
    <source>
        <dbReference type="ARBA" id="ARBA00022777"/>
    </source>
</evidence>
<name>A0AAD8HJI8_9APIA</name>
<evidence type="ECO:0000256" key="14">
    <source>
        <dbReference type="SAM" id="Phobius"/>
    </source>
</evidence>
<dbReference type="AlphaFoldDB" id="A0AAD8HJI8"/>
<sequence>MSKMKHLLRKLHIGGGGGDDFGDHHRIGTASARSSANVSPTTQPAAVPAETTSFAALNSGESAADQSVEFNFFEEEFQMQLALAISVSDPETREDAETAQIKVAKQRSLGFSCSESVVEFLSVRYWSNNVVNYDEKVMNGFYDVYGVSSNSTTQGKMPSLVDLEAIPVSDSVDYEVILVNRAVDIELRKLEEKIIADIIVDRMGGPVSNADDMLKRWTSRSYELRNSLKSVIIPIGCLDVGLSRHRALLFKVLADRINLPCMLIKGSYYTGTDDGAVNLIKIDDGSEYIIDLMGAPGTLIPAEVPSCNLQNFGLDTRTYSDISENVKHSILDKVTETASSHERVVTASSSNSVAALGIPSKKDDKNVGDKNQMERFEHDFGKLLPSLCKSNEGLSSGGEKPSAAKKLQVKDVSKYVISAAKNPDFAQKLHAVLLENGTSPSSDLFSNINPQYQGEENMLAKHNNIYDGNVADWGAQCNERFLPNNEQSLIPFTGVQFFENVYYDSDQKHAIKRPQTVQEELNFPYTDYMLPSFVAKNEGSVLDYNGTKAKISTHDANAVGPSELVANIKDVDHRNVSSSSHMYNPINGQAGNALVGSDALCSKESTADVSRNNEKQEETCRQLSTTTNTAQHISYNGKSTPVLVEVAEWEIPWDDLQVFERIGIGSYGEVFRAEWNSTEVAVKRFMNQDISGDALDQFKCEVEIMLRLRHPNVVLFMGAVTRPPNLSILTEFLPRGSLFKLLHRPNIQLDEKRRLRMALDVAKGMNYLHTSNPMIVHRDLKTLNLLVDKNWVVKVCDFGMSRLLHHTFLSSTSTAGTPEWMAPEVLRNELSNEKCDVYSFGVILWELATLRVPWNEMNSMQVVGAVGFQHRHLDVPEWVDPLVTELILECWNPDAQSRPSFGQIIARLRCLQHLVVAEKRKTANSEVSSSRSVSVQTAEGDDFCCKLGIPFHPFASLLLAGRLFIMDLKPTFGIGEESSVLTVRHEFWPVDEINPKNAKFPCCLVWTPLPVVSWLAPFIGHVGICQEDGSIIDFSGSNLLNVDDFAYGAVARYIQLDREKCCFPPNLAAHTCKHRYSHTQYGSTMTWDDAIQTSVRQFENKSYNLFTCNCYSFVANCLNRLCYDDSLSWNMINVAALLLFKGQWVDTLSVVRSFFPVILMLCLGISVVGWPFLIGLISFSVLLMCWFVLGTYFVKSLFEC</sequence>
<dbReference type="GO" id="GO:0016020">
    <property type="term" value="C:membrane"/>
    <property type="evidence" value="ECO:0007669"/>
    <property type="project" value="UniProtKB-SubCell"/>
</dbReference>
<dbReference type="GO" id="GO:0005524">
    <property type="term" value="F:ATP binding"/>
    <property type="evidence" value="ECO:0007669"/>
    <property type="project" value="UniProtKB-UniRule"/>
</dbReference>
<feature type="binding site" evidence="12">
    <location>
        <position position="683"/>
    </location>
    <ligand>
        <name>ATP</name>
        <dbReference type="ChEBI" id="CHEBI:30616"/>
    </ligand>
</feature>
<dbReference type="InterPro" id="IPR055164">
    <property type="entry name" value="EDR1/CTR1/ARMC3-like_pept-like"/>
</dbReference>
<dbReference type="GO" id="GO:0004674">
    <property type="term" value="F:protein serine/threonine kinase activity"/>
    <property type="evidence" value="ECO:0007669"/>
    <property type="project" value="UniProtKB-KW"/>
</dbReference>
<dbReference type="SMART" id="SM00220">
    <property type="entry name" value="S_TKc"/>
    <property type="match status" value="1"/>
</dbReference>
<keyword evidence="7 16" id="KW-0418">Kinase</keyword>
<evidence type="ECO:0000256" key="11">
    <source>
        <dbReference type="ARBA" id="ARBA00048679"/>
    </source>
</evidence>
<dbReference type="InterPro" id="IPR008496">
    <property type="entry name" value="TMEM222/RTE1"/>
</dbReference>
<dbReference type="PANTHER" id="PTHR44329:SF302">
    <property type="entry name" value="SERINE_THREONINE-PROTEIN KINASE SIS8-RELATED"/>
    <property type="match status" value="1"/>
</dbReference>
<dbReference type="Pfam" id="PF07714">
    <property type="entry name" value="PK_Tyr_Ser-Thr"/>
    <property type="match status" value="1"/>
</dbReference>
<feature type="transmembrane region" description="Helical" evidence="14">
    <location>
        <begin position="1150"/>
        <end position="1170"/>
    </location>
</feature>
<evidence type="ECO:0000313" key="17">
    <source>
        <dbReference type="Proteomes" id="UP001237642"/>
    </source>
</evidence>
<keyword evidence="4" id="KW-0723">Serine/threonine-protein kinase</keyword>
<organism evidence="16 17">
    <name type="scientific">Heracleum sosnowskyi</name>
    <dbReference type="NCBI Taxonomy" id="360622"/>
    <lineage>
        <taxon>Eukaryota</taxon>
        <taxon>Viridiplantae</taxon>
        <taxon>Streptophyta</taxon>
        <taxon>Embryophyta</taxon>
        <taxon>Tracheophyta</taxon>
        <taxon>Spermatophyta</taxon>
        <taxon>Magnoliopsida</taxon>
        <taxon>eudicotyledons</taxon>
        <taxon>Gunneridae</taxon>
        <taxon>Pentapetalae</taxon>
        <taxon>asterids</taxon>
        <taxon>campanulids</taxon>
        <taxon>Apiales</taxon>
        <taxon>Apiaceae</taxon>
        <taxon>Apioideae</taxon>
        <taxon>apioid superclade</taxon>
        <taxon>Tordylieae</taxon>
        <taxon>Tordyliinae</taxon>
        <taxon>Heracleum</taxon>
    </lineage>
</organism>
<comment type="similarity">
    <text evidence="2">Belongs to the protein kinase superfamily. TKL Ser/Thr protein kinase family. RAF subfamily.</text>
</comment>
<dbReference type="Gene3D" id="3.30.200.20">
    <property type="entry name" value="Phosphorylase Kinase, domain 1"/>
    <property type="match status" value="1"/>
</dbReference>
<evidence type="ECO:0000256" key="10">
    <source>
        <dbReference type="ARBA" id="ARBA00047899"/>
    </source>
</evidence>
<dbReference type="EC" id="2.7.11.1" evidence="3"/>
<dbReference type="InterPro" id="IPR001245">
    <property type="entry name" value="Ser-Thr/Tyr_kinase_cat_dom"/>
</dbReference>
<feature type="compositionally biased region" description="Polar residues" evidence="13">
    <location>
        <begin position="31"/>
        <end position="45"/>
    </location>
</feature>
<dbReference type="FunFam" id="1.10.510.10:FF:000476">
    <property type="entry name" value="PAS domain-containing protein tyrosine kinase family protein"/>
    <property type="match status" value="1"/>
</dbReference>
<keyword evidence="17" id="KW-1185">Reference proteome</keyword>
<dbReference type="InterPro" id="IPR011009">
    <property type="entry name" value="Kinase-like_dom_sf"/>
</dbReference>
<reference evidence="16" key="1">
    <citation type="submission" date="2023-02" db="EMBL/GenBank/DDBJ databases">
        <title>Genome of toxic invasive species Heracleum sosnowskyi carries increased number of genes despite the absence of recent whole-genome duplications.</title>
        <authorList>
            <person name="Schelkunov M."/>
            <person name="Shtratnikova V."/>
            <person name="Makarenko M."/>
            <person name="Klepikova A."/>
            <person name="Omelchenko D."/>
            <person name="Novikova G."/>
            <person name="Obukhova E."/>
            <person name="Bogdanov V."/>
            <person name="Penin A."/>
            <person name="Logacheva M."/>
        </authorList>
    </citation>
    <scope>NUCLEOTIDE SEQUENCE</scope>
    <source>
        <strain evidence="16">Hsosn_3</strain>
        <tissue evidence="16">Leaf</tissue>
    </source>
</reference>
<dbReference type="Pfam" id="PF14381">
    <property type="entry name" value="EDR1_CTR1_ARMC3_pept"/>
    <property type="match status" value="1"/>
</dbReference>
<dbReference type="InterPro" id="IPR017441">
    <property type="entry name" value="Protein_kinase_ATP_BS"/>
</dbReference>
<evidence type="ECO:0000256" key="12">
    <source>
        <dbReference type="PROSITE-ProRule" id="PRU10141"/>
    </source>
</evidence>
<dbReference type="InterPro" id="IPR008271">
    <property type="entry name" value="Ser/Thr_kinase_AS"/>
</dbReference>
<evidence type="ECO:0000256" key="9">
    <source>
        <dbReference type="ARBA" id="ARBA00023136"/>
    </source>
</evidence>
<comment type="catalytic activity">
    <reaction evidence="11">
        <text>L-seryl-[protein] + ATP = O-phospho-L-seryl-[protein] + ADP + H(+)</text>
        <dbReference type="Rhea" id="RHEA:17989"/>
        <dbReference type="Rhea" id="RHEA-COMP:9863"/>
        <dbReference type="Rhea" id="RHEA-COMP:11604"/>
        <dbReference type="ChEBI" id="CHEBI:15378"/>
        <dbReference type="ChEBI" id="CHEBI:29999"/>
        <dbReference type="ChEBI" id="CHEBI:30616"/>
        <dbReference type="ChEBI" id="CHEBI:83421"/>
        <dbReference type="ChEBI" id="CHEBI:456216"/>
        <dbReference type="EC" id="2.7.11.1"/>
    </reaction>
</comment>
<protein>
    <recommendedName>
        <fullName evidence="3">non-specific serine/threonine protein kinase</fullName>
        <ecNumber evidence="3">2.7.11.1</ecNumber>
    </recommendedName>
</protein>
<proteinExistence type="inferred from homology"/>
<comment type="catalytic activity">
    <reaction evidence="10">
        <text>L-threonyl-[protein] + ATP = O-phospho-L-threonyl-[protein] + ADP + H(+)</text>
        <dbReference type="Rhea" id="RHEA:46608"/>
        <dbReference type="Rhea" id="RHEA-COMP:11060"/>
        <dbReference type="Rhea" id="RHEA-COMP:11605"/>
        <dbReference type="ChEBI" id="CHEBI:15378"/>
        <dbReference type="ChEBI" id="CHEBI:30013"/>
        <dbReference type="ChEBI" id="CHEBI:30616"/>
        <dbReference type="ChEBI" id="CHEBI:61977"/>
        <dbReference type="ChEBI" id="CHEBI:456216"/>
        <dbReference type="EC" id="2.7.11.1"/>
    </reaction>
</comment>
<dbReference type="Gene3D" id="1.10.510.10">
    <property type="entry name" value="Transferase(Phosphotransferase) domain 1"/>
    <property type="match status" value="1"/>
</dbReference>
<dbReference type="EMBL" id="JAUIZM010000008">
    <property type="protein sequence ID" value="KAK1367883.1"/>
    <property type="molecule type" value="Genomic_DNA"/>
</dbReference>
<keyword evidence="5" id="KW-0808">Transferase</keyword>
<evidence type="ECO:0000256" key="2">
    <source>
        <dbReference type="ARBA" id="ARBA00010507"/>
    </source>
</evidence>
<feature type="domain" description="Protein kinase" evidence="15">
    <location>
        <begin position="656"/>
        <end position="916"/>
    </location>
</feature>
<keyword evidence="8 12" id="KW-0067">ATP-binding</keyword>
<dbReference type="Proteomes" id="UP001237642">
    <property type="component" value="Unassembled WGS sequence"/>
</dbReference>
<evidence type="ECO:0000313" key="16">
    <source>
        <dbReference type="EMBL" id="KAK1367883.1"/>
    </source>
</evidence>
<evidence type="ECO:0000256" key="5">
    <source>
        <dbReference type="ARBA" id="ARBA00022679"/>
    </source>
</evidence>
<dbReference type="PROSITE" id="PS50011">
    <property type="entry name" value="PROTEIN_KINASE_DOM"/>
    <property type="match status" value="1"/>
</dbReference>
<keyword evidence="9 14" id="KW-0472">Membrane</keyword>
<dbReference type="PROSITE" id="PS00108">
    <property type="entry name" value="PROTEIN_KINASE_ST"/>
    <property type="match status" value="1"/>
</dbReference>
<dbReference type="PROSITE" id="PS00107">
    <property type="entry name" value="PROTEIN_KINASE_ATP"/>
    <property type="match status" value="1"/>
</dbReference>
<comment type="caution">
    <text evidence="16">The sequence shown here is derived from an EMBL/GenBank/DDBJ whole genome shotgun (WGS) entry which is preliminary data.</text>
</comment>
<evidence type="ECO:0000256" key="4">
    <source>
        <dbReference type="ARBA" id="ARBA00022527"/>
    </source>
</evidence>
<keyword evidence="6 12" id="KW-0547">Nucleotide-binding</keyword>
<dbReference type="InterPro" id="IPR000719">
    <property type="entry name" value="Prot_kinase_dom"/>
</dbReference>
<evidence type="ECO:0000259" key="15">
    <source>
        <dbReference type="PROSITE" id="PS50011"/>
    </source>
</evidence>
<evidence type="ECO:0000256" key="1">
    <source>
        <dbReference type="ARBA" id="ARBA00004370"/>
    </source>
</evidence>
<keyword evidence="14" id="KW-0812">Transmembrane</keyword>